<accession>A0A2W5QN98</accession>
<dbReference type="GO" id="GO:0032196">
    <property type="term" value="P:transposition"/>
    <property type="evidence" value="ECO:0007669"/>
    <property type="project" value="UniProtKB-KW"/>
</dbReference>
<dbReference type="PANTHER" id="PTHR35004:SF7">
    <property type="entry name" value="INTEGRASE PROTEIN"/>
    <property type="match status" value="1"/>
</dbReference>
<dbReference type="GO" id="GO:0003677">
    <property type="term" value="F:DNA binding"/>
    <property type="evidence" value="ECO:0007669"/>
    <property type="project" value="UniProtKB-KW"/>
</dbReference>
<reference evidence="6 7" key="1">
    <citation type="submission" date="2017-08" db="EMBL/GenBank/DDBJ databases">
        <title>Infants hospitalized years apart are colonized by the same room-sourced microbial strains.</title>
        <authorList>
            <person name="Brooks B."/>
            <person name="Olm M.R."/>
            <person name="Firek B.A."/>
            <person name="Baker R."/>
            <person name="Thomas B.C."/>
            <person name="Morowitz M.J."/>
            <person name="Banfield J.F."/>
        </authorList>
    </citation>
    <scope>NUCLEOTIDE SEQUENCE [LARGE SCALE GENOMIC DNA]</scope>
    <source>
        <strain evidence="6">S2_005_003_R2_41</strain>
    </source>
</reference>
<dbReference type="NCBIfam" id="NF033546">
    <property type="entry name" value="transpos_IS21"/>
    <property type="match status" value="1"/>
</dbReference>
<dbReference type="InterPro" id="IPR017894">
    <property type="entry name" value="HTH_IS21_transposase_type"/>
</dbReference>
<keyword evidence="2" id="KW-0815">Transposition</keyword>
<gene>
    <name evidence="6" type="ORF">DI563_00250</name>
</gene>
<feature type="domain" description="HTH IS21-type" evidence="5">
    <location>
        <begin position="3"/>
        <end position="66"/>
    </location>
</feature>
<evidence type="ECO:0000259" key="5">
    <source>
        <dbReference type="PROSITE" id="PS50531"/>
    </source>
</evidence>
<organism evidence="6 7">
    <name type="scientific">Variovorax paradoxus</name>
    <dbReference type="NCBI Taxonomy" id="34073"/>
    <lineage>
        <taxon>Bacteria</taxon>
        <taxon>Pseudomonadati</taxon>
        <taxon>Pseudomonadota</taxon>
        <taxon>Betaproteobacteria</taxon>
        <taxon>Burkholderiales</taxon>
        <taxon>Comamonadaceae</taxon>
        <taxon>Variovorax</taxon>
    </lineage>
</organism>
<evidence type="ECO:0000256" key="2">
    <source>
        <dbReference type="ARBA" id="ARBA00022578"/>
    </source>
</evidence>
<sequence>MDMIGKVKRMHFRDHLSFSDIARRTGLSRNTVKKWAKAPAEVEPRYRRDAVPGKLSAFEEALVQMLRCDARRAKHERRTARALHTELKALGYEGGYSRLTDFIRAWRQGEGQAAATKAFVPLAFEWGEAFQFDWSEEGLVIGGVYRRLQVSHLKLCASRAFWLVAYPSQGHEMLFDAHTRSFAPLGGIARRGIYDNMKTAVDKVKKGKGRVVNARFAVMCAHYLFDADFCNVASGWEKGVVEKNVQDSRRRIWLEATRQRFSSLAELNAWLAARCRALWEELRHPEHEQFSVAEMLEHERSHLMPMPEPFDGYVEKPARVSSTCLVAVARNRYSVPCELAGQVVSTRLYPSAVVVVADDAVVASHERLGTEGQTGYDWQHYIPLQQRKPGALGNGAPFADLPAPLQQLRRGLLRQPGGDRLMAQVLAIVPTAGLEAVLVAVELALENGPPSGRVSVEHVVNVLGRLDAKPMPPAVATALQILEPPRADTARYDRLRGAEDVQEVRHA</sequence>
<name>A0A2W5QN98_VARPD</name>
<dbReference type="AlphaFoldDB" id="A0A2W5QN98"/>
<dbReference type="GO" id="GO:0006310">
    <property type="term" value="P:DNA recombination"/>
    <property type="evidence" value="ECO:0007669"/>
    <property type="project" value="UniProtKB-KW"/>
</dbReference>
<dbReference type="Proteomes" id="UP000249135">
    <property type="component" value="Unassembled WGS sequence"/>
</dbReference>
<dbReference type="PANTHER" id="PTHR35004">
    <property type="entry name" value="TRANSPOSASE RV3428C-RELATED"/>
    <property type="match status" value="1"/>
</dbReference>
<dbReference type="PROSITE" id="PS50531">
    <property type="entry name" value="HTH_IS21"/>
    <property type="match status" value="1"/>
</dbReference>
<evidence type="ECO:0000256" key="4">
    <source>
        <dbReference type="ARBA" id="ARBA00023172"/>
    </source>
</evidence>
<keyword evidence="3" id="KW-0238">DNA-binding</keyword>
<keyword evidence="4" id="KW-0233">DNA recombination</keyword>
<dbReference type="Pfam" id="PF22483">
    <property type="entry name" value="Mu-transpos_C_2"/>
    <property type="match status" value="1"/>
</dbReference>
<evidence type="ECO:0000256" key="1">
    <source>
        <dbReference type="ARBA" id="ARBA00009277"/>
    </source>
</evidence>
<comment type="similarity">
    <text evidence="1">Belongs to the transposase IS21/IS408/IS1162 family.</text>
</comment>
<proteinExistence type="inferred from homology"/>
<evidence type="ECO:0000313" key="7">
    <source>
        <dbReference type="Proteomes" id="UP000249135"/>
    </source>
</evidence>
<dbReference type="EMBL" id="QFPP01000001">
    <property type="protein sequence ID" value="PZQ78474.1"/>
    <property type="molecule type" value="Genomic_DNA"/>
</dbReference>
<protein>
    <submittedName>
        <fullName evidence="6">IS21 family transposase</fullName>
    </submittedName>
</protein>
<dbReference type="InterPro" id="IPR054353">
    <property type="entry name" value="IstA-like_C"/>
</dbReference>
<evidence type="ECO:0000313" key="6">
    <source>
        <dbReference type="EMBL" id="PZQ78474.1"/>
    </source>
</evidence>
<comment type="caution">
    <text evidence="6">The sequence shown here is derived from an EMBL/GenBank/DDBJ whole genome shotgun (WGS) entry which is preliminary data.</text>
</comment>
<evidence type="ECO:0000256" key="3">
    <source>
        <dbReference type="ARBA" id="ARBA00023125"/>
    </source>
</evidence>